<name>A0AA39LVR5_9BILA</name>
<feature type="compositionally biased region" description="Acidic residues" evidence="1">
    <location>
        <begin position="204"/>
        <end position="228"/>
    </location>
</feature>
<dbReference type="AlphaFoldDB" id="A0AA39LVR5"/>
<reference evidence="2" key="1">
    <citation type="submission" date="2023-06" db="EMBL/GenBank/DDBJ databases">
        <title>Genomic analysis of the entomopathogenic nematode Steinernema hermaphroditum.</title>
        <authorList>
            <person name="Schwarz E.M."/>
            <person name="Heppert J.K."/>
            <person name="Baniya A."/>
            <person name="Schwartz H.T."/>
            <person name="Tan C.-H."/>
            <person name="Antoshechkin I."/>
            <person name="Sternberg P.W."/>
            <person name="Goodrich-Blair H."/>
            <person name="Dillman A.R."/>
        </authorList>
    </citation>
    <scope>NUCLEOTIDE SEQUENCE</scope>
    <source>
        <strain evidence="2">PS9179</strain>
        <tissue evidence="2">Whole animal</tissue>
    </source>
</reference>
<evidence type="ECO:0000256" key="1">
    <source>
        <dbReference type="SAM" id="MobiDB-lite"/>
    </source>
</evidence>
<evidence type="ECO:0000313" key="2">
    <source>
        <dbReference type="EMBL" id="KAK0411378.1"/>
    </source>
</evidence>
<accession>A0AA39LVR5</accession>
<protein>
    <recommendedName>
        <fullName evidence="4">Bromodomain associated domain-containing protein</fullName>
    </recommendedName>
</protein>
<evidence type="ECO:0000313" key="3">
    <source>
        <dbReference type="Proteomes" id="UP001175271"/>
    </source>
</evidence>
<organism evidence="2 3">
    <name type="scientific">Steinernema hermaphroditum</name>
    <dbReference type="NCBI Taxonomy" id="289476"/>
    <lineage>
        <taxon>Eukaryota</taxon>
        <taxon>Metazoa</taxon>
        <taxon>Ecdysozoa</taxon>
        <taxon>Nematoda</taxon>
        <taxon>Chromadorea</taxon>
        <taxon>Rhabditida</taxon>
        <taxon>Tylenchina</taxon>
        <taxon>Panagrolaimomorpha</taxon>
        <taxon>Strongyloidoidea</taxon>
        <taxon>Steinernematidae</taxon>
        <taxon>Steinernema</taxon>
    </lineage>
</organism>
<dbReference type="Proteomes" id="UP001175271">
    <property type="component" value="Unassembled WGS sequence"/>
</dbReference>
<gene>
    <name evidence="2" type="ORF">QR680_005626</name>
</gene>
<comment type="caution">
    <text evidence="2">The sequence shown here is derived from an EMBL/GenBank/DDBJ whole genome shotgun (WGS) entry which is preliminary data.</text>
</comment>
<sequence>MNSEVPSTSGALAQKFFENGPQTEEAAQNLTSTEIFFDPVLLHSIELQRFCRSEHKSRYPPIPVENTSKRPPDPNRIEVQHLPSLNEGQCAEVTRSAIFLLAQHVGYDELSVDVVNTLFAVMDSHLTDMMDFYAVCQQRRRDKLSCAFKTNVAQQVLSMFNIRYPGVLRDYYNASVRQARNYMRKKAEDMVAGGSRPKEHEKAEDDDLIEMEGWEDSAGEDSSDFDLE</sequence>
<keyword evidence="3" id="KW-1185">Reference proteome</keyword>
<feature type="region of interest" description="Disordered" evidence="1">
    <location>
        <begin position="187"/>
        <end position="228"/>
    </location>
</feature>
<evidence type="ECO:0008006" key="4">
    <source>
        <dbReference type="Google" id="ProtNLM"/>
    </source>
</evidence>
<proteinExistence type="predicted"/>
<dbReference type="EMBL" id="JAUCMV010000003">
    <property type="protein sequence ID" value="KAK0411378.1"/>
    <property type="molecule type" value="Genomic_DNA"/>
</dbReference>